<name>K9XSV9_STAC7</name>
<dbReference type="KEGG" id="scs:Sta7437_1186"/>
<dbReference type="InterPro" id="IPR019734">
    <property type="entry name" value="TPR_rpt"/>
</dbReference>
<protein>
    <recommendedName>
        <fullName evidence="3">CHAT domain-containing protein</fullName>
    </recommendedName>
</protein>
<proteinExistence type="predicted"/>
<dbReference type="AlphaFoldDB" id="K9XSV9"/>
<gene>
    <name evidence="1" type="ordered locus">Sta7437_1186</name>
</gene>
<dbReference type="RefSeq" id="WP_015192430.1">
    <property type="nucleotide sequence ID" value="NC_019748.1"/>
</dbReference>
<dbReference type="OrthoDB" id="580774at2"/>
<evidence type="ECO:0000313" key="1">
    <source>
        <dbReference type="EMBL" id="AFZ34757.1"/>
    </source>
</evidence>
<dbReference type="SMART" id="SM00028">
    <property type="entry name" value="TPR"/>
    <property type="match status" value="2"/>
</dbReference>
<accession>K9XSV9</accession>
<organism evidence="1 2">
    <name type="scientific">Stanieria cyanosphaera (strain ATCC 29371 / PCC 7437)</name>
    <dbReference type="NCBI Taxonomy" id="111780"/>
    <lineage>
        <taxon>Bacteria</taxon>
        <taxon>Bacillati</taxon>
        <taxon>Cyanobacteriota</taxon>
        <taxon>Cyanophyceae</taxon>
        <taxon>Pleurocapsales</taxon>
        <taxon>Dermocarpellaceae</taxon>
        <taxon>Stanieria</taxon>
    </lineage>
</organism>
<evidence type="ECO:0008006" key="3">
    <source>
        <dbReference type="Google" id="ProtNLM"/>
    </source>
</evidence>
<dbReference type="Proteomes" id="UP000010473">
    <property type="component" value="Chromosome"/>
</dbReference>
<keyword evidence="2" id="KW-1185">Reference proteome</keyword>
<reference evidence="2" key="1">
    <citation type="journal article" date="2013" name="Proc. Natl. Acad. Sci. U.S.A.">
        <title>Improving the coverage of the cyanobacterial phylum using diversity-driven genome sequencing.</title>
        <authorList>
            <person name="Shih P.M."/>
            <person name="Wu D."/>
            <person name="Latifi A."/>
            <person name="Axen S.D."/>
            <person name="Fewer D.P."/>
            <person name="Talla E."/>
            <person name="Calteau A."/>
            <person name="Cai F."/>
            <person name="Tandeau de Marsac N."/>
            <person name="Rippka R."/>
            <person name="Herdman M."/>
            <person name="Sivonen K."/>
            <person name="Coursin T."/>
            <person name="Laurent T."/>
            <person name="Goodwin L."/>
            <person name="Nolan M."/>
            <person name="Davenport K.W."/>
            <person name="Han C.S."/>
            <person name="Rubin E.M."/>
            <person name="Eisen J.A."/>
            <person name="Woyke T."/>
            <person name="Gugger M."/>
            <person name="Kerfeld C.A."/>
        </authorList>
    </citation>
    <scope>NUCLEOTIDE SEQUENCE [LARGE SCALE GENOMIC DNA]</scope>
    <source>
        <strain evidence="2">ATCC 29371 / PCC 7437</strain>
    </source>
</reference>
<dbReference type="STRING" id="111780.Sta7437_1186"/>
<sequence>MLGSDENIVDLPTLGVTEVEQVLDWVWLIDFGQGNFEQAKNISELSLLSQWQSSTLFTRGVIHRLQGEFTRALSVFEEAFSSAQNYEEKLIIATTAYLTEWQSQAILPDGLAIANSVPTINSTWSSRVAVLQKQVNNLAVRLESNLITLIGSTLPNFRQLIINLTNNADRAELLQNIQQELTTQIELYQGLELLAIAQLLYTFLAEFLALAGQNKSGWQILANLTDVYRQSNQHLVTAWYLLCQGDLICSISPWGKPIVFGYRLVNQLNQTLDRSTLDRANAQQLYLKARQYFATAGAQRGEGMAILRLAYLNALGGQWNLASYGYQEAYECFVATGDRLNAVAAQMGKWWTSLYYQELNQTCLQEIEELIATLQQDGAIAWGLSWGLVFAHGAKEVCINEQDFEVALRLATVAETIMTVFAQQELLTCQSYQSIWQDFNHLMAGFYQQLTEMLVEEEKWAEAFSLAEIARVYSLRAAKTPRIEQSFSQQPIPWLTIEEISLRLSPGTLVIDYLVTEKYLLAWGITNEGLIQHHLLSQWRGKSIKAEIQEIKTKWLKKIATKPINSQFNSVLSRYLLQPFEQAINQAQHLVIVPSVELQWFTFETLLWQIQFLVEQKSISYLLTITQLINQTAEILPGALIVTDLNDIPSLTSGIAKIIADVYQVAFLSRKEIVAEELNTVLTSSSKLIHLFLSEPILPVTNLQTEVIVITLRQQTSSQALTTVIRQLIETRVKTIVINRYLPNEVALGMLLVFFHLNWRSGATISQSLWQAQQQLCQVTVQEALDFCQMIQNQIPWQQESDRSNRAMLVKSMGDILTIGGDYQRAVEAYQVAIAIFNDCGYIQEANLLHNQYILLQSLAQTPTIYQPERLIYNSPQYWSSYLIVGDWQLSIQ</sequence>
<dbReference type="HOGENOM" id="CLU_323618_0_0_3"/>
<dbReference type="EMBL" id="CP003653">
    <property type="protein sequence ID" value="AFZ34757.1"/>
    <property type="molecule type" value="Genomic_DNA"/>
</dbReference>
<evidence type="ECO:0000313" key="2">
    <source>
        <dbReference type="Proteomes" id="UP000010473"/>
    </source>
</evidence>